<feature type="transmembrane region" description="Helical" evidence="19">
    <location>
        <begin position="20"/>
        <end position="41"/>
    </location>
</feature>
<dbReference type="SUPFAM" id="SSF158472">
    <property type="entry name" value="HAMP domain-like"/>
    <property type="match status" value="1"/>
</dbReference>
<evidence type="ECO:0000256" key="18">
    <source>
        <dbReference type="ARBA" id="ARBA00081350"/>
    </source>
</evidence>
<dbReference type="InterPro" id="IPR007891">
    <property type="entry name" value="CHASE3"/>
</dbReference>
<comment type="function">
    <text evidence="16">Primarily acts as an independent SigF regulator that is sensitive to the osmosensory signal, mediating the cross talk of PknD with the SigF regulon. Possesses both phosphatase and kinase activities. The kinase domain functions as a classic anti-sigma factor-like kinase to phosphorylate the anti-anti-sigma factor domain at the canonical regulatory site, and the phosphatase domain antagonizes this activity.</text>
</comment>
<dbReference type="GO" id="GO:0005524">
    <property type="term" value="F:ATP binding"/>
    <property type="evidence" value="ECO:0007669"/>
    <property type="project" value="UniProtKB-KW"/>
</dbReference>
<evidence type="ECO:0000256" key="3">
    <source>
        <dbReference type="ARBA" id="ARBA00022553"/>
    </source>
</evidence>
<dbReference type="Pfam" id="PF01590">
    <property type="entry name" value="GAF"/>
    <property type="match status" value="1"/>
</dbReference>
<dbReference type="CDD" id="cd06225">
    <property type="entry name" value="HAMP"/>
    <property type="match status" value="1"/>
</dbReference>
<keyword evidence="10" id="KW-0067">ATP-binding</keyword>
<dbReference type="GO" id="GO:0046872">
    <property type="term" value="F:metal ion binding"/>
    <property type="evidence" value="ECO:0007669"/>
    <property type="project" value="UniProtKB-KW"/>
</dbReference>
<comment type="catalytic activity">
    <reaction evidence="15">
        <text>O-phospho-L-seryl-[protein] + H2O = L-seryl-[protein] + phosphate</text>
        <dbReference type="Rhea" id="RHEA:20629"/>
        <dbReference type="Rhea" id="RHEA-COMP:9863"/>
        <dbReference type="Rhea" id="RHEA-COMP:11604"/>
        <dbReference type="ChEBI" id="CHEBI:15377"/>
        <dbReference type="ChEBI" id="CHEBI:29999"/>
        <dbReference type="ChEBI" id="CHEBI:43474"/>
        <dbReference type="ChEBI" id="CHEBI:83421"/>
        <dbReference type="EC" id="3.1.3.16"/>
    </reaction>
</comment>
<dbReference type="SMART" id="SM00304">
    <property type="entry name" value="HAMP"/>
    <property type="match status" value="1"/>
</dbReference>
<protein>
    <recommendedName>
        <fullName evidence="2">protein-serine/threonine phosphatase</fullName>
        <ecNumber evidence="2">3.1.3.16</ecNumber>
    </recommendedName>
    <alternativeName>
        <fullName evidence="18">Protein-serine/threonine phosphatase</fullName>
    </alternativeName>
    <alternativeName>
        <fullName evidence="17">Serine/threonine-protein kinase</fullName>
    </alternativeName>
</protein>
<comment type="subcellular location">
    <subcellularLocation>
        <location evidence="1">Membrane</location>
    </subcellularLocation>
</comment>
<evidence type="ECO:0000256" key="2">
    <source>
        <dbReference type="ARBA" id="ARBA00013081"/>
    </source>
</evidence>
<evidence type="ECO:0000256" key="16">
    <source>
        <dbReference type="ARBA" id="ARBA00056274"/>
    </source>
</evidence>
<keyword evidence="8" id="KW-0418">Kinase</keyword>
<dbReference type="GO" id="GO:0016020">
    <property type="term" value="C:membrane"/>
    <property type="evidence" value="ECO:0007669"/>
    <property type="project" value="UniProtKB-SubCell"/>
</dbReference>
<dbReference type="Pfam" id="PF13581">
    <property type="entry name" value="HATPase_c_2"/>
    <property type="match status" value="1"/>
</dbReference>
<name>A0AB39QN34_9ACTN</name>
<evidence type="ECO:0000256" key="11">
    <source>
        <dbReference type="ARBA" id="ARBA00022842"/>
    </source>
</evidence>
<keyword evidence="11" id="KW-0460">Magnesium</keyword>
<evidence type="ECO:0000256" key="15">
    <source>
        <dbReference type="ARBA" id="ARBA00047761"/>
    </source>
</evidence>
<evidence type="ECO:0000256" key="9">
    <source>
        <dbReference type="ARBA" id="ARBA00022801"/>
    </source>
</evidence>
<evidence type="ECO:0000256" key="10">
    <source>
        <dbReference type="ARBA" id="ARBA00022840"/>
    </source>
</evidence>
<dbReference type="Gene3D" id="3.30.450.40">
    <property type="match status" value="1"/>
</dbReference>
<proteinExistence type="predicted"/>
<reference evidence="21" key="1">
    <citation type="submission" date="2024-07" db="EMBL/GenBank/DDBJ databases">
        <authorList>
            <person name="Yu S.T."/>
        </authorList>
    </citation>
    <scope>NUCLEOTIDE SEQUENCE</scope>
    <source>
        <strain evidence="21">R39</strain>
    </source>
</reference>
<evidence type="ECO:0000256" key="7">
    <source>
        <dbReference type="ARBA" id="ARBA00022741"/>
    </source>
</evidence>
<dbReference type="GO" id="GO:0007165">
    <property type="term" value="P:signal transduction"/>
    <property type="evidence" value="ECO:0007669"/>
    <property type="project" value="InterPro"/>
</dbReference>
<evidence type="ECO:0000256" key="17">
    <source>
        <dbReference type="ARBA" id="ARBA00075117"/>
    </source>
</evidence>
<dbReference type="PANTHER" id="PTHR43156">
    <property type="entry name" value="STAGE II SPORULATION PROTEIN E-RELATED"/>
    <property type="match status" value="1"/>
</dbReference>
<gene>
    <name evidence="21" type="ORF">AB5J52_16125</name>
</gene>
<feature type="domain" description="HAMP" evidence="20">
    <location>
        <begin position="215"/>
        <end position="267"/>
    </location>
</feature>
<keyword evidence="6" id="KW-0479">Metal-binding</keyword>
<dbReference type="InterPro" id="IPR029016">
    <property type="entry name" value="GAF-like_dom_sf"/>
</dbReference>
<keyword evidence="4" id="KW-0808">Transferase</keyword>
<dbReference type="PANTHER" id="PTHR43156:SF2">
    <property type="entry name" value="STAGE II SPORULATION PROTEIN E"/>
    <property type="match status" value="1"/>
</dbReference>
<evidence type="ECO:0000256" key="13">
    <source>
        <dbReference type="ARBA" id="ARBA00022989"/>
    </source>
</evidence>
<evidence type="ECO:0000256" key="19">
    <source>
        <dbReference type="SAM" id="Phobius"/>
    </source>
</evidence>
<dbReference type="EMBL" id="CP163441">
    <property type="protein sequence ID" value="XDQ43668.1"/>
    <property type="molecule type" value="Genomic_DNA"/>
</dbReference>
<evidence type="ECO:0000256" key="14">
    <source>
        <dbReference type="ARBA" id="ARBA00023211"/>
    </source>
</evidence>
<dbReference type="RefSeq" id="WP_369222746.1">
    <property type="nucleotide sequence ID" value="NZ_CP163441.1"/>
</dbReference>
<dbReference type="SUPFAM" id="SSF55781">
    <property type="entry name" value="GAF domain-like"/>
    <property type="match status" value="1"/>
</dbReference>
<keyword evidence="7" id="KW-0547">Nucleotide-binding</keyword>
<accession>A0AB39QN34</accession>
<dbReference type="InterPro" id="IPR003018">
    <property type="entry name" value="GAF"/>
</dbReference>
<keyword evidence="12" id="KW-0904">Protein phosphatase</keyword>
<keyword evidence="13 19" id="KW-1133">Transmembrane helix</keyword>
<dbReference type="Pfam" id="PF00672">
    <property type="entry name" value="HAMP"/>
    <property type="match status" value="1"/>
</dbReference>
<dbReference type="Pfam" id="PF07228">
    <property type="entry name" value="SpoIIE"/>
    <property type="match status" value="1"/>
</dbReference>
<dbReference type="GO" id="GO:0004722">
    <property type="term" value="F:protein serine/threonine phosphatase activity"/>
    <property type="evidence" value="ECO:0007669"/>
    <property type="project" value="UniProtKB-EC"/>
</dbReference>
<dbReference type="SMART" id="SM00065">
    <property type="entry name" value="GAF"/>
    <property type="match status" value="1"/>
</dbReference>
<keyword evidence="5 19" id="KW-0812">Transmembrane</keyword>
<dbReference type="SMART" id="SM00331">
    <property type="entry name" value="PP2C_SIG"/>
    <property type="match status" value="1"/>
</dbReference>
<dbReference type="InterPro" id="IPR036890">
    <property type="entry name" value="HATPase_C_sf"/>
</dbReference>
<dbReference type="Gene3D" id="3.60.40.10">
    <property type="entry name" value="PPM-type phosphatase domain"/>
    <property type="match status" value="1"/>
</dbReference>
<dbReference type="InterPro" id="IPR036457">
    <property type="entry name" value="PPM-type-like_dom_sf"/>
</dbReference>
<evidence type="ECO:0000256" key="12">
    <source>
        <dbReference type="ARBA" id="ARBA00022912"/>
    </source>
</evidence>
<dbReference type="CDD" id="cd16936">
    <property type="entry name" value="HATPase_RsbW-like"/>
    <property type="match status" value="1"/>
</dbReference>
<evidence type="ECO:0000256" key="8">
    <source>
        <dbReference type="ARBA" id="ARBA00022777"/>
    </source>
</evidence>
<dbReference type="InterPro" id="IPR003594">
    <property type="entry name" value="HATPase_dom"/>
</dbReference>
<keyword evidence="3" id="KW-0597">Phosphoprotein</keyword>
<keyword evidence="19" id="KW-0472">Membrane</keyword>
<dbReference type="Gene3D" id="3.30.565.10">
    <property type="entry name" value="Histidine kinase-like ATPase, C-terminal domain"/>
    <property type="match status" value="1"/>
</dbReference>
<evidence type="ECO:0000256" key="1">
    <source>
        <dbReference type="ARBA" id="ARBA00004370"/>
    </source>
</evidence>
<dbReference type="InterPro" id="IPR052016">
    <property type="entry name" value="Bact_Sigma-Reg"/>
</dbReference>
<evidence type="ECO:0000256" key="6">
    <source>
        <dbReference type="ARBA" id="ARBA00022723"/>
    </source>
</evidence>
<evidence type="ECO:0000256" key="4">
    <source>
        <dbReference type="ARBA" id="ARBA00022679"/>
    </source>
</evidence>
<feature type="transmembrane region" description="Helical" evidence="19">
    <location>
        <begin position="190"/>
        <end position="213"/>
    </location>
</feature>
<dbReference type="GO" id="GO:0016301">
    <property type="term" value="F:kinase activity"/>
    <property type="evidence" value="ECO:0007669"/>
    <property type="project" value="UniProtKB-KW"/>
</dbReference>
<dbReference type="EC" id="3.1.3.16" evidence="2"/>
<dbReference type="InterPro" id="IPR001932">
    <property type="entry name" value="PPM-type_phosphatase-like_dom"/>
</dbReference>
<dbReference type="Gene3D" id="1.10.8.500">
    <property type="entry name" value="HAMP domain in histidine kinase"/>
    <property type="match status" value="1"/>
</dbReference>
<keyword evidence="14" id="KW-0464">Manganese</keyword>
<dbReference type="SUPFAM" id="SSF55874">
    <property type="entry name" value="ATPase domain of HSP90 chaperone/DNA topoisomerase II/histidine kinase"/>
    <property type="match status" value="1"/>
</dbReference>
<keyword evidence="9" id="KW-0378">Hydrolase</keyword>
<dbReference type="FunFam" id="3.60.40.10:FF:000005">
    <property type="entry name" value="Serine/threonine protein phosphatase"/>
    <property type="match status" value="1"/>
</dbReference>
<dbReference type="CDD" id="cd19410">
    <property type="entry name" value="HK9-like_sensor"/>
    <property type="match status" value="1"/>
</dbReference>
<evidence type="ECO:0000313" key="21">
    <source>
        <dbReference type="EMBL" id="XDQ43668.1"/>
    </source>
</evidence>
<organism evidence="21">
    <name type="scientific">Streptomyces sp. R39</name>
    <dbReference type="NCBI Taxonomy" id="3238631"/>
    <lineage>
        <taxon>Bacteria</taxon>
        <taxon>Bacillati</taxon>
        <taxon>Actinomycetota</taxon>
        <taxon>Actinomycetes</taxon>
        <taxon>Kitasatosporales</taxon>
        <taxon>Streptomycetaceae</taxon>
        <taxon>Streptomyces</taxon>
    </lineage>
</organism>
<evidence type="ECO:0000259" key="20">
    <source>
        <dbReference type="PROSITE" id="PS50885"/>
    </source>
</evidence>
<dbReference type="SUPFAM" id="SSF81606">
    <property type="entry name" value="PP2C-like"/>
    <property type="match status" value="1"/>
</dbReference>
<dbReference type="PROSITE" id="PS50885">
    <property type="entry name" value="HAMP"/>
    <property type="match status" value="1"/>
</dbReference>
<dbReference type="AlphaFoldDB" id="A0AB39QN34"/>
<dbReference type="Pfam" id="PF05227">
    <property type="entry name" value="CHASE3"/>
    <property type="match status" value="1"/>
</dbReference>
<dbReference type="FunFam" id="3.30.565.10:FF:000028">
    <property type="entry name" value="PAS sensor protein"/>
    <property type="match status" value="1"/>
</dbReference>
<sequence length="832" mass="89030">MQRRGRTRTPPHRGLVPLTTVAGALLAVLMGLVFLMLVLAIQDARHSLLSARSGRPALDQLGVVQGIVLDMEGGQRGYVITRQDEFLAPWRAGRAAFPAQAQRLVDISTSPSQRQLARQIQRAGQSFVDDYSVPLVAAARRGDPDASSTARTLEGKQRLDALRGQFSRYLHDERLAINHRENALEARMRMLTIAASAGVTVAVVLIVALGAYVTRVIVWPVRRMARFATRLAAGDLGARVPLSGRREIGQLEAAFNTMAGSLEKSHRRLRLLYDAGTAVGNTLDVGQTADELVRVAVPRFADFVTVDVEEPVLRGAEPTAAETVLRRVARGGVRDDSPLAAAGALITVDPPPGGVRRSGTGAALMAALRVTRRAAFPDARCSERLLEYGMRSLITAPLSAQGVLMGVVVFWRTRDSPPFEEDDLSDAEELAAKAGVAIDNARRYARERETALALQRSLLPHVLPASPSVDLAYRYLPTGTRAGVGGDWLDVIPLSGTRVALVVGDVVGHGIQASATMGRLRTAVRTLADVDLPPDELLTHLDDLVLHLEDGAGEQAGEVGSTCLYAVYDPVSRHCSLASAGHPLPFVISPQGAVEPAPGQAGPPLGLGGLPFETTDLLLPEGATLALFSNGLVHSRDLDLGHGLDRLRRALAASGDGESLEAACDRVVAALRTGEPADDVTLLLARTRALPGDRVATWEVPADPEHVARVRTLTTGQLGAWKLDELSFTTELVVSELVTNAIRYGGSPIRLRLIRDTGTLICEVSDGSSTAPHLRRARVFDEGGRGLLLVARLSRRWGTRQTAAGKTIWCEQALPATDASTRSPGSVDWSRE</sequence>
<evidence type="ECO:0000256" key="5">
    <source>
        <dbReference type="ARBA" id="ARBA00022692"/>
    </source>
</evidence>
<dbReference type="InterPro" id="IPR003660">
    <property type="entry name" value="HAMP_dom"/>
</dbReference>